<reference evidence="1" key="1">
    <citation type="submission" date="2013-07" db="EMBL/GenBank/DDBJ databases">
        <title>The genome of an arbuscular mycorrhizal fungus provides insights into the evolution of the oldest plant symbiosis.</title>
        <authorList>
            <consortium name="DOE Joint Genome Institute"/>
            <person name="Tisserant E."/>
            <person name="Malbreil M."/>
            <person name="Kuo A."/>
            <person name="Kohler A."/>
            <person name="Symeonidi A."/>
            <person name="Balestrini R."/>
            <person name="Charron P."/>
            <person name="Duensing N."/>
            <person name="Frei-dit-Frey N."/>
            <person name="Gianinazzi-Pearson V."/>
            <person name="Gilbert B."/>
            <person name="Handa Y."/>
            <person name="Hijri M."/>
            <person name="Kaul R."/>
            <person name="Kawaguchi M."/>
            <person name="Krajinski F."/>
            <person name="Lammers P."/>
            <person name="Lapierre D."/>
            <person name="Masclaux F.G."/>
            <person name="Murat C."/>
            <person name="Morin E."/>
            <person name="Ndikumana S."/>
            <person name="Pagni M."/>
            <person name="Petitpierre D."/>
            <person name="Requena N."/>
            <person name="Rosikiewicz P."/>
            <person name="Riley R."/>
            <person name="Saito K."/>
            <person name="San Clemente H."/>
            <person name="Shapiro H."/>
            <person name="van Tuinen D."/>
            <person name="Becard G."/>
            <person name="Bonfante P."/>
            <person name="Paszkowski U."/>
            <person name="Shachar-Hill Y."/>
            <person name="Young J.P."/>
            <person name="Sanders I.R."/>
            <person name="Henrissat B."/>
            <person name="Rensing S.A."/>
            <person name="Grigoriev I.V."/>
            <person name="Corradi N."/>
            <person name="Roux C."/>
            <person name="Martin F."/>
        </authorList>
    </citation>
    <scope>NUCLEOTIDE SEQUENCE</scope>
    <source>
        <strain evidence="1">DAOM 197198</strain>
    </source>
</reference>
<dbReference type="HOGENOM" id="CLU_2997622_0_0_1"/>
<dbReference type="AlphaFoldDB" id="U9TAH0"/>
<dbReference type="EMBL" id="KI293447">
    <property type="protein sequence ID" value="ESA05125.1"/>
    <property type="molecule type" value="Genomic_DNA"/>
</dbReference>
<accession>U9TAH0</accession>
<evidence type="ECO:0000313" key="1">
    <source>
        <dbReference type="EMBL" id="ESA05125.1"/>
    </source>
</evidence>
<protein>
    <submittedName>
        <fullName evidence="1">Uncharacterized protein</fullName>
    </submittedName>
</protein>
<gene>
    <name evidence="1" type="ORF">GLOINDRAFT_35935</name>
</gene>
<organism evidence="1">
    <name type="scientific">Rhizophagus irregularis (strain DAOM 181602 / DAOM 197198 / MUCL 43194)</name>
    <name type="common">Arbuscular mycorrhizal fungus</name>
    <name type="synonym">Glomus intraradices</name>
    <dbReference type="NCBI Taxonomy" id="747089"/>
    <lineage>
        <taxon>Eukaryota</taxon>
        <taxon>Fungi</taxon>
        <taxon>Fungi incertae sedis</taxon>
        <taxon>Mucoromycota</taxon>
        <taxon>Glomeromycotina</taxon>
        <taxon>Glomeromycetes</taxon>
        <taxon>Glomerales</taxon>
        <taxon>Glomeraceae</taxon>
        <taxon>Rhizophagus</taxon>
    </lineage>
</organism>
<proteinExistence type="predicted"/>
<name>U9TAH0_RHIID</name>
<sequence>MESKISGKIENITKITMIFERRQNFLEKAIDNATRLCIAPPEDLNLHVIQLCQKLKA</sequence>